<dbReference type="PIRSF" id="PIRSF005355">
    <property type="entry name" value="UBIAD1"/>
    <property type="match status" value="1"/>
</dbReference>
<feature type="transmembrane region" description="Helical" evidence="8">
    <location>
        <begin position="16"/>
        <end position="39"/>
    </location>
</feature>
<evidence type="ECO:0000256" key="7">
    <source>
        <dbReference type="ARBA" id="ARBA00023136"/>
    </source>
</evidence>
<keyword evidence="7 8" id="KW-0472">Membrane</keyword>
<accession>A0A849A6I2</accession>
<dbReference type="EC" id="2.5.1.74" evidence="8 9"/>
<evidence type="ECO:0000256" key="1">
    <source>
        <dbReference type="ARBA" id="ARBA00004141"/>
    </source>
</evidence>
<comment type="pathway">
    <text evidence="8">Quinol/quinone metabolism; menaquinone biosynthesis; menaquinol from 1,4-dihydroxy-2-naphthoate: step 1/2.</text>
</comment>
<organism evidence="10 11">
    <name type="scientific">Nakamurella aerolata</name>
    <dbReference type="NCBI Taxonomy" id="1656892"/>
    <lineage>
        <taxon>Bacteria</taxon>
        <taxon>Bacillati</taxon>
        <taxon>Actinomycetota</taxon>
        <taxon>Actinomycetes</taxon>
        <taxon>Nakamurellales</taxon>
        <taxon>Nakamurellaceae</taxon>
        <taxon>Nakamurella</taxon>
    </lineage>
</organism>
<keyword evidence="3 8" id="KW-1003">Cell membrane</keyword>
<reference evidence="10 11" key="1">
    <citation type="submission" date="2020-05" db="EMBL/GenBank/DDBJ databases">
        <title>Nakamurella sp. DB0629 isolated from air conditioner.</title>
        <authorList>
            <person name="Kim D.H."/>
            <person name="Kim D.-U."/>
        </authorList>
    </citation>
    <scope>NUCLEOTIDE SEQUENCE [LARGE SCALE GENOMIC DNA]</scope>
    <source>
        <strain evidence="10 11">DB0629</strain>
    </source>
</reference>
<gene>
    <name evidence="8" type="primary">menA</name>
    <name evidence="10" type="ORF">HKD39_04820</name>
</gene>
<evidence type="ECO:0000256" key="4">
    <source>
        <dbReference type="ARBA" id="ARBA00022679"/>
    </source>
</evidence>
<keyword evidence="6 8" id="KW-1133">Transmembrane helix</keyword>
<comment type="catalytic activity">
    <reaction evidence="8">
        <text>an all-trans-polyprenyl diphosphate + 1,4-dihydroxy-2-naphthoate + H(+) = a 2-demethylmenaquinol + CO2 + diphosphate</text>
        <dbReference type="Rhea" id="RHEA:26478"/>
        <dbReference type="Rhea" id="RHEA-COMP:9563"/>
        <dbReference type="Rhea" id="RHEA-COMP:9564"/>
        <dbReference type="ChEBI" id="CHEBI:11173"/>
        <dbReference type="ChEBI" id="CHEBI:15378"/>
        <dbReference type="ChEBI" id="CHEBI:16526"/>
        <dbReference type="ChEBI" id="CHEBI:33019"/>
        <dbReference type="ChEBI" id="CHEBI:55437"/>
        <dbReference type="ChEBI" id="CHEBI:58914"/>
        <dbReference type="EC" id="2.5.1.74"/>
    </reaction>
</comment>
<comment type="caution">
    <text evidence="10">The sequence shown here is derived from an EMBL/GenBank/DDBJ whole genome shotgun (WGS) entry which is preliminary data.</text>
</comment>
<evidence type="ECO:0000313" key="10">
    <source>
        <dbReference type="EMBL" id="NNG35043.1"/>
    </source>
</evidence>
<evidence type="ECO:0000256" key="6">
    <source>
        <dbReference type="ARBA" id="ARBA00022989"/>
    </source>
</evidence>
<evidence type="ECO:0000256" key="3">
    <source>
        <dbReference type="ARBA" id="ARBA00022475"/>
    </source>
</evidence>
<dbReference type="GO" id="GO:0042371">
    <property type="term" value="P:vitamin K biosynthetic process"/>
    <property type="evidence" value="ECO:0007669"/>
    <property type="project" value="TreeGrafter"/>
</dbReference>
<dbReference type="UniPathway" id="UPA00079">
    <property type="reaction ID" value="UER00168"/>
</dbReference>
<dbReference type="PANTHER" id="PTHR13929">
    <property type="entry name" value="1,4-DIHYDROXY-2-NAPHTHOATE OCTAPRENYLTRANSFERASE"/>
    <property type="match status" value="1"/>
</dbReference>
<dbReference type="AlphaFoldDB" id="A0A849A6I2"/>
<keyword evidence="11" id="KW-1185">Reference proteome</keyword>
<dbReference type="InterPro" id="IPR000537">
    <property type="entry name" value="UbiA_prenyltransferase"/>
</dbReference>
<dbReference type="Gene3D" id="1.10.357.140">
    <property type="entry name" value="UbiA prenyltransferase"/>
    <property type="match status" value="1"/>
</dbReference>
<proteinExistence type="inferred from homology"/>
<dbReference type="InterPro" id="IPR004657">
    <property type="entry name" value="MenA"/>
</dbReference>
<dbReference type="HAMAP" id="MF_01937">
    <property type="entry name" value="MenA_1"/>
    <property type="match status" value="1"/>
</dbReference>
<feature type="transmembrane region" description="Helical" evidence="8">
    <location>
        <begin position="88"/>
        <end position="108"/>
    </location>
</feature>
<dbReference type="PANTHER" id="PTHR13929:SF0">
    <property type="entry name" value="UBIA PRENYLTRANSFERASE DOMAIN-CONTAINING PROTEIN 1"/>
    <property type="match status" value="1"/>
</dbReference>
<feature type="transmembrane region" description="Helical" evidence="8">
    <location>
        <begin position="265"/>
        <end position="288"/>
    </location>
</feature>
<evidence type="ECO:0000256" key="5">
    <source>
        <dbReference type="ARBA" id="ARBA00022692"/>
    </source>
</evidence>
<keyword evidence="5 8" id="KW-0812">Transmembrane</keyword>
<evidence type="ECO:0000256" key="8">
    <source>
        <dbReference type="HAMAP-Rule" id="MF_01937"/>
    </source>
</evidence>
<comment type="function">
    <text evidence="8">Conversion of 1,4-dihydroxy-2-naphthoate (DHNA) to demethylmenaquinone (DMK).</text>
</comment>
<sequence length="292" mass="30178">MATAADWISAARPRTLPAAIAPVIAGTGVAIALNSFVWWKALLALVVSLALQVGVNYANDYSDGIRGTDADRVGPMRLVGSGAAEPGVVKRAAFAAFGVAGLAGLVLAATSGWWLVIPGVLAVVAAWFYTGGPKPYGYSGWGEVFVFVFFGLFAVNGTTYVQAGRISYGSVALSIGIGLLACALLIANNLRDVPTDAATGKRTLAVILGEQMNRRIYLLMVGGALLAPVVIGLRRPWVLLGLLSIVLAIPPAKAVWNGARGPKLIGVLAATGRLEFGYAVLCAVGMALERAT</sequence>
<dbReference type="GO" id="GO:0046428">
    <property type="term" value="F:1,4-dihydroxy-2-naphthoate polyprenyltransferase activity"/>
    <property type="evidence" value="ECO:0007669"/>
    <property type="project" value="UniProtKB-UniRule"/>
</dbReference>
<dbReference type="GO" id="GO:0009234">
    <property type="term" value="P:menaquinone biosynthetic process"/>
    <property type="evidence" value="ECO:0007669"/>
    <property type="project" value="UniProtKB-UniRule"/>
</dbReference>
<dbReference type="EMBL" id="JABEND010000002">
    <property type="protein sequence ID" value="NNG35043.1"/>
    <property type="molecule type" value="Genomic_DNA"/>
</dbReference>
<feature type="transmembrane region" description="Helical" evidence="8">
    <location>
        <begin position="167"/>
        <end position="187"/>
    </location>
</feature>
<dbReference type="Pfam" id="PF01040">
    <property type="entry name" value="UbiA"/>
    <property type="match status" value="1"/>
</dbReference>
<feature type="transmembrane region" description="Helical" evidence="8">
    <location>
        <begin position="240"/>
        <end position="259"/>
    </location>
</feature>
<evidence type="ECO:0000256" key="2">
    <source>
        <dbReference type="ARBA" id="ARBA00022428"/>
    </source>
</evidence>
<feature type="transmembrane region" description="Helical" evidence="8">
    <location>
        <begin position="216"/>
        <end position="233"/>
    </location>
</feature>
<name>A0A849A6I2_9ACTN</name>
<feature type="transmembrane region" description="Helical" evidence="8">
    <location>
        <begin position="136"/>
        <end position="155"/>
    </location>
</feature>
<dbReference type="NCBIfam" id="TIGR00751">
    <property type="entry name" value="menA"/>
    <property type="match status" value="1"/>
</dbReference>
<dbReference type="InterPro" id="IPR044878">
    <property type="entry name" value="UbiA_sf"/>
</dbReference>
<protein>
    <recommendedName>
        <fullName evidence="8 9">1,4-dihydroxy-2-naphthoate octaprenyltransferase</fullName>
        <shortName evidence="8">DHNA-octaprenyltransferase</shortName>
        <ecNumber evidence="8 9">2.5.1.74</ecNumber>
    </recommendedName>
</protein>
<comment type="subcellular location">
    <subcellularLocation>
        <location evidence="8">Cell membrane</location>
        <topology evidence="8">Multi-pass membrane protein</topology>
    </subcellularLocation>
    <subcellularLocation>
        <location evidence="1">Membrane</location>
        <topology evidence="1">Multi-pass membrane protein</topology>
    </subcellularLocation>
</comment>
<dbReference type="Proteomes" id="UP000562984">
    <property type="component" value="Unassembled WGS sequence"/>
</dbReference>
<evidence type="ECO:0000313" key="11">
    <source>
        <dbReference type="Proteomes" id="UP000562984"/>
    </source>
</evidence>
<dbReference type="RefSeq" id="WP_171198679.1">
    <property type="nucleotide sequence ID" value="NZ_JABEND010000002.1"/>
</dbReference>
<evidence type="ECO:0000256" key="9">
    <source>
        <dbReference type="NCBIfam" id="TIGR00751"/>
    </source>
</evidence>
<dbReference type="CDD" id="cd13962">
    <property type="entry name" value="PT_UbiA_UBIAD1"/>
    <property type="match status" value="1"/>
</dbReference>
<comment type="similarity">
    <text evidence="8">Belongs to the MenA family. Type 1 subfamily.</text>
</comment>
<dbReference type="InterPro" id="IPR026046">
    <property type="entry name" value="UBIAD1"/>
</dbReference>
<keyword evidence="4 8" id="KW-0808">Transferase</keyword>
<dbReference type="GO" id="GO:0005886">
    <property type="term" value="C:plasma membrane"/>
    <property type="evidence" value="ECO:0007669"/>
    <property type="project" value="UniProtKB-SubCell"/>
</dbReference>
<dbReference type="NCBIfam" id="NF004751">
    <property type="entry name" value="PRK06080.1-3"/>
    <property type="match status" value="1"/>
</dbReference>
<keyword evidence="2 8" id="KW-0474">Menaquinone biosynthesis</keyword>